<keyword evidence="1" id="KW-0175">Coiled coil</keyword>
<protein>
    <submittedName>
        <fullName evidence="3">Uncharacterized protein</fullName>
    </submittedName>
</protein>
<feature type="compositionally biased region" description="Polar residues" evidence="2">
    <location>
        <begin position="161"/>
        <end position="171"/>
    </location>
</feature>
<keyword evidence="4" id="KW-1185">Reference proteome</keyword>
<dbReference type="EMBL" id="KN846963">
    <property type="protein sequence ID" value="KIW62344.1"/>
    <property type="molecule type" value="Genomic_DNA"/>
</dbReference>
<evidence type="ECO:0000313" key="4">
    <source>
        <dbReference type="Proteomes" id="UP000054266"/>
    </source>
</evidence>
<evidence type="ECO:0000256" key="2">
    <source>
        <dbReference type="SAM" id="MobiDB-lite"/>
    </source>
</evidence>
<sequence length="453" mass="49671">MIPVIPAQDLEAYPSFAAAWAHITGQLLEADGSSRRANEARARNWGLKVRRARVGGGGGRGSELGTKPRLEEENDDDDEGEGDDDDGEAASQTVRDGEEKRSSSGLEEVLRAVRVRGMKDGILREILSEVAYLEDEGAEPGRIEQSSRIPIPVLTHVATTGQDRGNNTVTNKDAGDEALRDPTSATNRDIRLLPRLRDLVLIISAYLDATTTPVDLVGARQEELLAEDIELFRANILHIAAVVSSRVTALESSLSALADLAPGCDVASRRVPSSLSSSLQVQVEKLNTLRTTALPSSLTRLASTLHSLLSLQRTLLHLQITHLESSKHGVLSRYDGARVAFLSTVAQTMALKTQVLVLGVRREVDMTPETEEKRGFARARFQQMEKEERELDERLRVLEGVVDEYERLDPGGKGAAGIEVMTKLGRRYGEIEAEMETVKRDIEMLERKAEAKV</sequence>
<feature type="compositionally biased region" description="Acidic residues" evidence="2">
    <location>
        <begin position="72"/>
        <end position="88"/>
    </location>
</feature>
<dbReference type="Proteomes" id="UP000054266">
    <property type="component" value="Unassembled WGS sequence"/>
</dbReference>
<evidence type="ECO:0000256" key="1">
    <source>
        <dbReference type="SAM" id="Coils"/>
    </source>
</evidence>
<name>A0A0D2FQQ3_9EURO</name>
<dbReference type="AlphaFoldDB" id="A0A0D2FQQ3"/>
<feature type="region of interest" description="Disordered" evidence="2">
    <location>
        <begin position="161"/>
        <end position="182"/>
    </location>
</feature>
<reference evidence="3 4" key="1">
    <citation type="submission" date="2015-01" db="EMBL/GenBank/DDBJ databases">
        <title>The Genome Sequence of Capronia semiimmersa CBS27337.</title>
        <authorList>
            <consortium name="The Broad Institute Genomics Platform"/>
            <person name="Cuomo C."/>
            <person name="de Hoog S."/>
            <person name="Gorbushina A."/>
            <person name="Stielow B."/>
            <person name="Teixiera M."/>
            <person name="Abouelleil A."/>
            <person name="Chapman S.B."/>
            <person name="Priest M."/>
            <person name="Young S.K."/>
            <person name="Wortman J."/>
            <person name="Nusbaum C."/>
            <person name="Birren B."/>
        </authorList>
    </citation>
    <scope>NUCLEOTIDE SEQUENCE [LARGE SCALE GENOMIC DNA]</scope>
    <source>
        <strain evidence="3 4">CBS 27337</strain>
    </source>
</reference>
<feature type="coiled-coil region" evidence="1">
    <location>
        <begin position="381"/>
        <end position="448"/>
    </location>
</feature>
<accession>A0A0D2FQQ3</accession>
<gene>
    <name evidence="3" type="ORF">PV04_10525</name>
</gene>
<dbReference type="HOGENOM" id="CLU_039528_0_0_1"/>
<dbReference type="STRING" id="5601.A0A0D2FQQ3"/>
<feature type="region of interest" description="Disordered" evidence="2">
    <location>
        <begin position="52"/>
        <end position="105"/>
    </location>
</feature>
<evidence type="ECO:0000313" key="3">
    <source>
        <dbReference type="EMBL" id="KIW62344.1"/>
    </source>
</evidence>
<proteinExistence type="predicted"/>
<organism evidence="3 4">
    <name type="scientific">Phialophora macrospora</name>
    <dbReference type="NCBI Taxonomy" id="1851006"/>
    <lineage>
        <taxon>Eukaryota</taxon>
        <taxon>Fungi</taxon>
        <taxon>Dikarya</taxon>
        <taxon>Ascomycota</taxon>
        <taxon>Pezizomycotina</taxon>
        <taxon>Eurotiomycetes</taxon>
        <taxon>Chaetothyriomycetidae</taxon>
        <taxon>Chaetothyriales</taxon>
        <taxon>Herpotrichiellaceae</taxon>
        <taxon>Phialophora</taxon>
    </lineage>
</organism>